<evidence type="ECO:0000313" key="3">
    <source>
        <dbReference type="Proteomes" id="UP001220377"/>
    </source>
</evidence>
<keyword evidence="3" id="KW-1185">Reference proteome</keyword>
<dbReference type="SMART" id="SM00530">
    <property type="entry name" value="HTH_XRE"/>
    <property type="match status" value="1"/>
</dbReference>
<feature type="domain" description="HTH cro/C1-type" evidence="1">
    <location>
        <begin position="6"/>
        <end position="60"/>
    </location>
</feature>
<reference evidence="2 3" key="1">
    <citation type="submission" date="2023-02" db="EMBL/GenBank/DDBJ databases">
        <title>Genome sequence of Lacticaseibacillus sp. KACC 23028.</title>
        <authorList>
            <person name="Kim S."/>
            <person name="Heo J."/>
            <person name="Kwon S.-W."/>
        </authorList>
    </citation>
    <scope>NUCLEOTIDE SEQUENCE [LARGE SCALE GENOMIC DNA]</scope>
    <source>
        <strain evidence="2 3">KACC 23028</strain>
    </source>
</reference>
<organism evidence="2 3">
    <name type="scientific">Lacticaseibacillus pabuli</name>
    <dbReference type="NCBI Taxonomy" id="3025672"/>
    <lineage>
        <taxon>Bacteria</taxon>
        <taxon>Bacillati</taxon>
        <taxon>Bacillota</taxon>
        <taxon>Bacilli</taxon>
        <taxon>Lactobacillales</taxon>
        <taxon>Lactobacillaceae</taxon>
        <taxon>Lacticaseibacillus</taxon>
    </lineage>
</organism>
<proteinExistence type="predicted"/>
<evidence type="ECO:0000259" key="1">
    <source>
        <dbReference type="SMART" id="SM00530"/>
    </source>
</evidence>
<dbReference type="EMBL" id="CP117884">
    <property type="protein sequence ID" value="WDF83014.1"/>
    <property type="molecule type" value="Genomic_DNA"/>
</dbReference>
<protein>
    <submittedName>
        <fullName evidence="2">Helix-turn-helix transcriptional regulator</fullName>
    </submittedName>
</protein>
<sequence>MQMGEQFALARKSRGLTVSEAAVDIVSVAHLEQFEHGDYDMPVDDLQALLTRLGISLRQFANYCERREFNQNILPENVMAAEIARDAPQLKVLYRLAATRGNTRTDRLGMMMAATAYANLTGKDILPRAQLQAEATSLLDNASWNRADLMTLRVLVNTLDCTRIFSFCREILAGIPAKLRWNFALANESWYAVIVGCQVLGERDSSLGMSLIRDVARGPRMPETMIRNRLYANCVRSVIALKTDDSEAERARLNEAISGLQLLGAEQVLHLVQIACRKILREEINV</sequence>
<dbReference type="SUPFAM" id="SSF47413">
    <property type="entry name" value="lambda repressor-like DNA-binding domains"/>
    <property type="match status" value="1"/>
</dbReference>
<accession>A0ABY7WT85</accession>
<dbReference type="InterPro" id="IPR001387">
    <property type="entry name" value="Cro/C1-type_HTH"/>
</dbReference>
<dbReference type="InterPro" id="IPR010982">
    <property type="entry name" value="Lambda_DNA-bd_dom_sf"/>
</dbReference>
<evidence type="ECO:0000313" key="2">
    <source>
        <dbReference type="EMBL" id="WDF83014.1"/>
    </source>
</evidence>
<dbReference type="InterPro" id="IPR011990">
    <property type="entry name" value="TPR-like_helical_dom_sf"/>
</dbReference>
<dbReference type="Proteomes" id="UP001220377">
    <property type="component" value="Chromosome"/>
</dbReference>
<dbReference type="RefSeq" id="WP_274260865.1">
    <property type="nucleotide sequence ID" value="NZ_CP117884.1"/>
</dbReference>
<name>A0ABY7WT85_9LACO</name>
<gene>
    <name evidence="2" type="ORF">PQ472_01860</name>
</gene>
<dbReference type="CDD" id="cd00093">
    <property type="entry name" value="HTH_XRE"/>
    <property type="match status" value="1"/>
</dbReference>
<dbReference type="Gene3D" id="1.25.40.10">
    <property type="entry name" value="Tetratricopeptide repeat domain"/>
    <property type="match status" value="1"/>
</dbReference>